<proteinExistence type="predicted"/>
<keyword evidence="2" id="KW-1185">Reference proteome</keyword>
<dbReference type="InterPro" id="IPR010861">
    <property type="entry name" value="DUF1492"/>
</dbReference>
<dbReference type="RefSeq" id="WP_349169812.1">
    <property type="nucleotide sequence ID" value="NZ_JBBMFO010000001.1"/>
</dbReference>
<comment type="caution">
    <text evidence="1">The sequence shown here is derived from an EMBL/GenBank/DDBJ whole genome shotgun (WGS) entry which is preliminary data.</text>
</comment>
<dbReference type="InterPro" id="IPR013324">
    <property type="entry name" value="RNA_pol_sigma_r3/r4-like"/>
</dbReference>
<dbReference type="SUPFAM" id="SSF88659">
    <property type="entry name" value="Sigma3 and sigma4 domains of RNA polymerase sigma factors"/>
    <property type="match status" value="1"/>
</dbReference>
<evidence type="ECO:0000313" key="2">
    <source>
        <dbReference type="Proteomes" id="UP001447979"/>
    </source>
</evidence>
<reference evidence="1 2" key="1">
    <citation type="submission" date="2024-03" db="EMBL/GenBank/DDBJ databases">
        <title>Human intestinal bacterial collection.</title>
        <authorList>
            <person name="Pauvert C."/>
            <person name="Hitch T.C.A."/>
            <person name="Clavel T."/>
        </authorList>
    </citation>
    <scope>NUCLEOTIDE SEQUENCE [LARGE SCALE GENOMIC DNA]</scope>
    <source>
        <strain evidence="1 2">CLA-SR-H025</strain>
    </source>
</reference>
<dbReference type="Proteomes" id="UP001447979">
    <property type="component" value="Unassembled WGS sequence"/>
</dbReference>
<dbReference type="Gene3D" id="1.20.140.160">
    <property type="match status" value="1"/>
</dbReference>
<gene>
    <name evidence="1" type="ORF">WMO19_00800</name>
</gene>
<organism evidence="1 2">
    <name type="scientific">Peptoniphilus hominis</name>
    <name type="common">ex Hitch et al. 2025</name>
    <dbReference type="NCBI Taxonomy" id="3133174"/>
    <lineage>
        <taxon>Bacteria</taxon>
        <taxon>Bacillati</taxon>
        <taxon>Bacillota</taxon>
        <taxon>Tissierellia</taxon>
        <taxon>Tissierellales</taxon>
        <taxon>Peptoniphilaceae</taxon>
        <taxon>Peptoniphilus</taxon>
    </lineage>
</organism>
<evidence type="ECO:0000313" key="1">
    <source>
        <dbReference type="EMBL" id="MEQ2400136.1"/>
    </source>
</evidence>
<protein>
    <submittedName>
        <fullName evidence="1">DUF1492 domain-containing protein</fullName>
    </submittedName>
</protein>
<dbReference type="Pfam" id="PF07374">
    <property type="entry name" value="DUF1492"/>
    <property type="match status" value="1"/>
</dbReference>
<dbReference type="EMBL" id="JBBMFO010000001">
    <property type="protein sequence ID" value="MEQ2400136.1"/>
    <property type="molecule type" value="Genomic_DNA"/>
</dbReference>
<name>A0ABV1CBV0_9FIRM</name>
<accession>A0ABV1CBV0</accession>
<sequence length="131" mass="15417">MTKKEFREIIYLDHLINSKLRLLDSLKSSRLQVKGMQLKSDVVQVSKQGNRQEDLIIKIIDLEKEITKDIDSLICEKKKAKTVIDKLDGPYRLVMSMRYLECMKWEEIAYRIGYSIQAVYKIHGQALKRVE</sequence>